<protein>
    <recommendedName>
        <fullName evidence="3">Toxin</fullName>
    </recommendedName>
</protein>
<proteinExistence type="predicted"/>
<evidence type="ECO:0008006" key="3">
    <source>
        <dbReference type="Google" id="ProtNLM"/>
    </source>
</evidence>
<dbReference type="InterPro" id="IPR050708">
    <property type="entry name" value="T6SS_VgrG/RHS"/>
</dbReference>
<name>A0A327NAT3_PSEFL</name>
<dbReference type="NCBIfam" id="TIGR03696">
    <property type="entry name" value="Rhs_assc_core"/>
    <property type="match status" value="1"/>
</dbReference>
<dbReference type="Gene3D" id="2.180.10.10">
    <property type="entry name" value="RHS repeat-associated core"/>
    <property type="match status" value="1"/>
</dbReference>
<dbReference type="RefSeq" id="WP_111281031.1">
    <property type="nucleotide sequence ID" value="NZ_QLIN01000002.1"/>
</dbReference>
<evidence type="ECO:0000313" key="2">
    <source>
        <dbReference type="Proteomes" id="UP000249493"/>
    </source>
</evidence>
<dbReference type="Proteomes" id="UP000249493">
    <property type="component" value="Unassembled WGS sequence"/>
</dbReference>
<evidence type="ECO:0000313" key="1">
    <source>
        <dbReference type="EMBL" id="RAI71369.1"/>
    </source>
</evidence>
<comment type="caution">
    <text evidence="1">The sequence shown here is derived from an EMBL/GenBank/DDBJ whole genome shotgun (WGS) entry which is preliminary data.</text>
</comment>
<dbReference type="InterPro" id="IPR022385">
    <property type="entry name" value="Rhs_assc_core"/>
</dbReference>
<organism evidence="1 2">
    <name type="scientific">Pseudomonas fluorescens</name>
    <dbReference type="NCBI Taxonomy" id="294"/>
    <lineage>
        <taxon>Bacteria</taxon>
        <taxon>Pseudomonadati</taxon>
        <taxon>Pseudomonadota</taxon>
        <taxon>Gammaproteobacteria</taxon>
        <taxon>Pseudomonadales</taxon>
        <taxon>Pseudomonadaceae</taxon>
        <taxon>Pseudomonas</taxon>
    </lineage>
</organism>
<sequence length="906" mass="102244">MPSSIHRFTPTLTAIDPRRLQVATVDYHRTRMDTPSQARTERQAYDAAGRVCAQWDARLWALDGESGAPNLRKTRSLSGQVLSLESVDAGWRVSVFGTGAQVMENWDGRCTYRQTTYDPLLRPVAVKEHLSAGVPACVERFTYGIAADAGNCCGRLIRHDDPAGTQVFVGYGLLGQAVVQTQQFLKELDPPNWPALLPERDLLLDAGGPYRTRWRHNAFGEVISQTDAMGNEQLTRYNVAGQLAHSRLIPDGEAEQTVVADIRYNASGRMESQSAGNRVTTRITYAADSGRLLRLHAARPDKVLQDLHFVQDPVGNVLSIEDRAQPTQWFDAQQIDPVNTYRYDSLNQLTEATGRESVLAGIQPGLPELVVPGTGDASRLRNYRQNYTYDAAGNLLTLKHGDSPLRTMKVALRSNRSLYMADATNPPDLEKGFDANGNMLLLEGTQAMEWDARNQLQRVTQVVRNGSANDDEAYAYHGDGQRARKVSVQQAKAVEHVAQVLYLPGLEIHRNTATGEELHVMTVQVGRSRVRRLHWRANGRKALPAAQLRYNVDDHLGSCALELDEHGQVISHEGYYPFGGSAWWAAKSQVHANGKTIRYSGKERDATGLCYFGLRYYAPWLNRWINPDPGGEIDGLNLYRMVRNNPLRFRDGDGRSPDEFEEHLDEFRECLDDFPGANEPGYQQGSQTFRRRDLNVRDASVRQQEVEREINHRPEGKYTIYSDYKNHSGMYRFENEYLPGRWRLMENYRAPGTQINASDVTFEQYRKISTKNGFFGVLPKVIVRWDVKDEFVAGIEGDSEGMLKRFLSSKNNGRSTQRIMDAFGLRATGIEIVISRDTERGVDVNAIAVSVEPIPHHLRRSMETLTRETERDLRRMSRNPVSRVAHTAWRNLKRIVLPGSSHRALR</sequence>
<accession>A0A327NAT3</accession>
<dbReference type="PANTHER" id="PTHR32305:SF15">
    <property type="entry name" value="PROTEIN RHSA-RELATED"/>
    <property type="match status" value="1"/>
</dbReference>
<reference evidence="1 2" key="1">
    <citation type="submission" date="2018-06" db="EMBL/GenBank/DDBJ databases">
        <authorList>
            <person name="Zhirakovskaya E."/>
        </authorList>
    </citation>
    <scope>NUCLEOTIDE SEQUENCE [LARGE SCALE GENOMIC DNA]</scope>
    <source>
        <strain evidence="1 2">LY3</strain>
    </source>
</reference>
<dbReference type="AlphaFoldDB" id="A0A327NAT3"/>
<gene>
    <name evidence="1" type="ORF">DOZ80_05865</name>
</gene>
<dbReference type="EMBL" id="QLIN01000002">
    <property type="protein sequence ID" value="RAI71369.1"/>
    <property type="molecule type" value="Genomic_DNA"/>
</dbReference>
<dbReference type="PANTHER" id="PTHR32305">
    <property type="match status" value="1"/>
</dbReference>